<evidence type="ECO:0000313" key="3">
    <source>
        <dbReference type="Proteomes" id="UP001143474"/>
    </source>
</evidence>
<gene>
    <name evidence="2" type="ORF">GCM10017600_25190</name>
</gene>
<reference evidence="2" key="1">
    <citation type="journal article" date="2014" name="Int. J. Syst. Evol. Microbiol.">
        <title>Complete genome sequence of Corynebacterium casei LMG S-19264T (=DSM 44701T), isolated from a smear-ripened cheese.</title>
        <authorList>
            <consortium name="US DOE Joint Genome Institute (JGI-PGF)"/>
            <person name="Walter F."/>
            <person name="Albersmeier A."/>
            <person name="Kalinowski J."/>
            <person name="Ruckert C."/>
        </authorList>
    </citation>
    <scope>NUCLEOTIDE SEQUENCE</scope>
    <source>
        <strain evidence="2">VKM Ac-2007</strain>
    </source>
</reference>
<keyword evidence="1" id="KW-0812">Transmembrane</keyword>
<keyword evidence="3" id="KW-1185">Reference proteome</keyword>
<keyword evidence="1" id="KW-1133">Transmembrane helix</keyword>
<dbReference type="InterPro" id="IPR045590">
    <property type="entry name" value="DUF6463"/>
</dbReference>
<keyword evidence="1" id="KW-0472">Membrane</keyword>
<feature type="transmembrane region" description="Helical" evidence="1">
    <location>
        <begin position="37"/>
        <end position="56"/>
    </location>
</feature>
<sequence>MSSRKRLLRWASGIMVVLGTGHLSLSAIVAWEVVTGWAGRGMWAAVPLVLGGGGAAQAVESFQDRVTFWAGPGSFAVPLILLGGLTWHLAGRGVAVPAGVGWGLVAWCALGGVLLVPSPFFAGVVSGALVILAARKEERLETVREREADPV</sequence>
<feature type="transmembrane region" description="Helical" evidence="1">
    <location>
        <begin position="102"/>
        <end position="134"/>
    </location>
</feature>
<reference evidence="2" key="2">
    <citation type="submission" date="2023-01" db="EMBL/GenBank/DDBJ databases">
        <authorList>
            <person name="Sun Q."/>
            <person name="Evtushenko L."/>
        </authorList>
    </citation>
    <scope>NUCLEOTIDE SEQUENCE</scope>
    <source>
        <strain evidence="2">VKM Ac-2007</strain>
    </source>
</reference>
<organism evidence="2 3">
    <name type="scientific">Streptosporangium carneum</name>
    <dbReference type="NCBI Taxonomy" id="47481"/>
    <lineage>
        <taxon>Bacteria</taxon>
        <taxon>Bacillati</taxon>
        <taxon>Actinomycetota</taxon>
        <taxon>Actinomycetes</taxon>
        <taxon>Streptosporangiales</taxon>
        <taxon>Streptosporangiaceae</taxon>
        <taxon>Streptosporangium</taxon>
    </lineage>
</organism>
<dbReference type="AlphaFoldDB" id="A0A9W6I0T9"/>
<proteinExistence type="predicted"/>
<feature type="transmembrane region" description="Helical" evidence="1">
    <location>
        <begin position="7"/>
        <end position="31"/>
    </location>
</feature>
<name>A0A9W6I0T9_9ACTN</name>
<protein>
    <submittedName>
        <fullName evidence="2">Uncharacterized protein</fullName>
    </submittedName>
</protein>
<comment type="caution">
    <text evidence="2">The sequence shown here is derived from an EMBL/GenBank/DDBJ whole genome shotgun (WGS) entry which is preliminary data.</text>
</comment>
<evidence type="ECO:0000313" key="2">
    <source>
        <dbReference type="EMBL" id="GLK09113.1"/>
    </source>
</evidence>
<evidence type="ECO:0000256" key="1">
    <source>
        <dbReference type="SAM" id="Phobius"/>
    </source>
</evidence>
<dbReference type="RefSeq" id="WP_271217597.1">
    <property type="nucleotide sequence ID" value="NZ_BAAAVD010000004.1"/>
</dbReference>
<accession>A0A9W6I0T9</accession>
<feature type="transmembrane region" description="Helical" evidence="1">
    <location>
        <begin position="68"/>
        <end position="90"/>
    </location>
</feature>
<dbReference type="EMBL" id="BSEV01000004">
    <property type="protein sequence ID" value="GLK09113.1"/>
    <property type="molecule type" value="Genomic_DNA"/>
</dbReference>
<dbReference type="Pfam" id="PF20064">
    <property type="entry name" value="DUF6463"/>
    <property type="match status" value="1"/>
</dbReference>
<dbReference type="Proteomes" id="UP001143474">
    <property type="component" value="Unassembled WGS sequence"/>
</dbReference>